<proteinExistence type="predicted"/>
<protein>
    <submittedName>
        <fullName evidence="1">Uncharacterized protein</fullName>
    </submittedName>
</protein>
<dbReference type="AlphaFoldDB" id="A0A3B0YKF9"/>
<name>A0A3B0YKF9_9ZZZZ</name>
<reference evidence="1" key="1">
    <citation type="submission" date="2018-06" db="EMBL/GenBank/DDBJ databases">
        <authorList>
            <person name="Zhirakovskaya E."/>
        </authorList>
    </citation>
    <scope>NUCLEOTIDE SEQUENCE</scope>
</reference>
<gene>
    <name evidence="1" type="ORF">MNBD_GAMMA14-158</name>
</gene>
<evidence type="ECO:0000313" key="1">
    <source>
        <dbReference type="EMBL" id="VAW81438.1"/>
    </source>
</evidence>
<organism evidence="1">
    <name type="scientific">hydrothermal vent metagenome</name>
    <dbReference type="NCBI Taxonomy" id="652676"/>
    <lineage>
        <taxon>unclassified sequences</taxon>
        <taxon>metagenomes</taxon>
        <taxon>ecological metagenomes</taxon>
    </lineage>
</organism>
<sequence>MGRDKQKDAYDIWFCIRNYEGGMDALAEACKPLLAEEEARVAYINIAEKFRNENDFGPMTVRRFLEDSPDKCGDLTPDQIQIDAYLRVNKWCELLGIKQ</sequence>
<accession>A0A3B0YKF9</accession>
<dbReference type="EMBL" id="UOFM01000404">
    <property type="protein sequence ID" value="VAW81438.1"/>
    <property type="molecule type" value="Genomic_DNA"/>
</dbReference>